<organism evidence="3 4">
    <name type="scientific">Thermobispora bispora (strain ATCC 19993 / DSM 43833 / CBS 139.67 / JCM 10125 / KCTC 9307 / NBRC 14880 / R51)</name>
    <dbReference type="NCBI Taxonomy" id="469371"/>
    <lineage>
        <taxon>Bacteria</taxon>
        <taxon>Bacillati</taxon>
        <taxon>Actinomycetota</taxon>
        <taxon>Actinomycetes</taxon>
        <taxon>Streptosporangiales</taxon>
        <taxon>Streptosporangiaceae</taxon>
        <taxon>Thermobispora</taxon>
    </lineage>
</organism>
<reference evidence="3 4" key="1">
    <citation type="submission" date="2010-01" db="EMBL/GenBank/DDBJ databases">
        <title>The complete genome of Thermobispora bispora DSM 43833.</title>
        <authorList>
            <consortium name="US DOE Joint Genome Institute (JGI-PGF)"/>
            <person name="Lucas S."/>
            <person name="Copeland A."/>
            <person name="Lapidus A."/>
            <person name="Glavina del Rio T."/>
            <person name="Dalin E."/>
            <person name="Tice H."/>
            <person name="Bruce D."/>
            <person name="Goodwin L."/>
            <person name="Pitluck S."/>
            <person name="Kyrpides N."/>
            <person name="Mavromatis K."/>
            <person name="Ivanova N."/>
            <person name="Mikhailova N."/>
            <person name="Chertkov O."/>
            <person name="Brettin T."/>
            <person name="Detter J.C."/>
            <person name="Han C."/>
            <person name="Larimer F."/>
            <person name="Land M."/>
            <person name="Hauser L."/>
            <person name="Markowitz V."/>
            <person name="Cheng J.-F."/>
            <person name="Hugenholtz P."/>
            <person name="Woyke T."/>
            <person name="Wu D."/>
            <person name="Jando M."/>
            <person name="Schneider S."/>
            <person name="Klenk H.-P."/>
            <person name="Eisen J.A."/>
        </authorList>
    </citation>
    <scope>NUCLEOTIDE SEQUENCE [LARGE SCALE GENOMIC DNA]</scope>
    <source>
        <strain evidence="4">ATCC 19993 / DSM 43833 / CBS 139.67 / JCM 10125 / KCTC 9307 / NBRC 14880 / R51</strain>
    </source>
</reference>
<dbReference type="Pfam" id="PF10756">
    <property type="entry name" value="bPH_6"/>
    <property type="match status" value="1"/>
</dbReference>
<dbReference type="RefSeq" id="WP_013131627.1">
    <property type="nucleotide sequence ID" value="NC_014165.1"/>
</dbReference>
<dbReference type="STRING" id="469371.Tbis_1376"/>
<evidence type="ECO:0000256" key="1">
    <source>
        <dbReference type="SAM" id="Phobius"/>
    </source>
</evidence>
<dbReference type="EMBL" id="CP001874">
    <property type="protein sequence ID" value="ADG88094.1"/>
    <property type="molecule type" value="Genomic_DNA"/>
</dbReference>
<dbReference type="KEGG" id="tbi:Tbis_1376"/>
<proteinExistence type="predicted"/>
<dbReference type="eggNOG" id="ENOG50331K6">
    <property type="taxonomic scope" value="Bacteria"/>
</dbReference>
<evidence type="ECO:0000259" key="2">
    <source>
        <dbReference type="Pfam" id="PF10756"/>
    </source>
</evidence>
<feature type="transmembrane region" description="Helical" evidence="1">
    <location>
        <begin position="53"/>
        <end position="70"/>
    </location>
</feature>
<dbReference type="AlphaFoldDB" id="D6Y9H4"/>
<dbReference type="HOGENOM" id="CLU_110740_2_1_11"/>
<protein>
    <recommendedName>
        <fullName evidence="2">Low molecular weight protein antigen 6 PH domain-containing protein</fullName>
    </recommendedName>
</protein>
<feature type="transmembrane region" description="Helical" evidence="1">
    <location>
        <begin position="20"/>
        <end position="41"/>
    </location>
</feature>
<name>D6Y9H4_THEBD</name>
<keyword evidence="1" id="KW-0472">Membrane</keyword>
<evidence type="ECO:0000313" key="3">
    <source>
        <dbReference type="EMBL" id="ADG88094.1"/>
    </source>
</evidence>
<keyword evidence="1" id="KW-0812">Transmembrane</keyword>
<sequence length="152" mass="16578">MSRLPEDEPPSLPLTWRPRWAPIVAYGLAVVMVVGMAALAFTLPPEYGTGDRAGIVIFGLLVAAVLHLLGRLRVEADERGITVVNPLRVHRFEWPQVIDVTMAEGDPWPRLDLADGSTVGAMGIQSAERRRAERAVAELSALIRAHGEAPDR</sequence>
<feature type="domain" description="Low molecular weight protein antigen 6 PH" evidence="2">
    <location>
        <begin position="71"/>
        <end position="139"/>
    </location>
</feature>
<keyword evidence="1" id="KW-1133">Transmembrane helix</keyword>
<evidence type="ECO:0000313" key="4">
    <source>
        <dbReference type="Proteomes" id="UP000006640"/>
    </source>
</evidence>
<gene>
    <name evidence="3" type="ordered locus">Tbis_1376</name>
</gene>
<dbReference type="InterPro" id="IPR019692">
    <property type="entry name" value="CFP-6_PH"/>
</dbReference>
<dbReference type="Proteomes" id="UP000006640">
    <property type="component" value="Chromosome"/>
</dbReference>
<accession>D6Y9H4</accession>
<keyword evidence="4" id="KW-1185">Reference proteome</keyword>